<protein>
    <submittedName>
        <fullName evidence="2">Uncharacterized protein</fullName>
    </submittedName>
</protein>
<evidence type="ECO:0000313" key="2">
    <source>
        <dbReference type="EMBL" id="QED27871.1"/>
    </source>
</evidence>
<dbReference type="KEGG" id="bbae:FRD01_11615"/>
<keyword evidence="3" id="KW-1185">Reference proteome</keyword>
<dbReference type="AlphaFoldDB" id="A0A5B8XRE7"/>
<gene>
    <name evidence="2" type="ORF">FRD01_11615</name>
</gene>
<feature type="compositionally biased region" description="Pro residues" evidence="1">
    <location>
        <begin position="73"/>
        <end position="82"/>
    </location>
</feature>
<proteinExistence type="predicted"/>
<feature type="compositionally biased region" description="Low complexity" evidence="1">
    <location>
        <begin position="34"/>
        <end position="47"/>
    </location>
</feature>
<evidence type="ECO:0000313" key="3">
    <source>
        <dbReference type="Proteomes" id="UP000321595"/>
    </source>
</evidence>
<accession>A0A5B8XRE7</accession>
<dbReference type="RefSeq" id="WP_146959790.1">
    <property type="nucleotide sequence ID" value="NZ_CP042467.1"/>
</dbReference>
<evidence type="ECO:0000256" key="1">
    <source>
        <dbReference type="SAM" id="MobiDB-lite"/>
    </source>
</evidence>
<dbReference type="Proteomes" id="UP000321595">
    <property type="component" value="Chromosome"/>
</dbReference>
<organism evidence="2 3">
    <name type="scientific">Microvenator marinus</name>
    <dbReference type="NCBI Taxonomy" id="2600177"/>
    <lineage>
        <taxon>Bacteria</taxon>
        <taxon>Deltaproteobacteria</taxon>
        <taxon>Bradymonadales</taxon>
        <taxon>Microvenatoraceae</taxon>
        <taxon>Microvenator</taxon>
    </lineage>
</organism>
<dbReference type="EMBL" id="CP042467">
    <property type="protein sequence ID" value="QED27871.1"/>
    <property type="molecule type" value="Genomic_DNA"/>
</dbReference>
<dbReference type="OrthoDB" id="5508353at2"/>
<name>A0A5B8XRE7_9DELT</name>
<sequence>MYKFTPYILALAMTGCSLHEDISDITYLAGDMAQDMPTQDMPTPDMPVQDMPVQDMPVQDMPTPDMSPDSGPDTPPDMPDIPPDMPQSCVDTGCAATEVCNTVTGECGPCSVNAPCPGGQACEAGICVCPSDQVFCNDVCVEQSPAQCGESCAACPGGIGASAICESGACELECLDQTHIRYKNGCSKAGNVCPSADKPLAGPCDPVFQTGCQAGLMCSYTPRIGISCTDQDDCEVGELCNPGNNRCIRFESACVSDANATIPLGDSCAGTTDTCAPGYLCSANFCRQMCDPLTAAGCESDEFCVPIQVGSGAGLCRDAC</sequence>
<dbReference type="PROSITE" id="PS51257">
    <property type="entry name" value="PROKAR_LIPOPROTEIN"/>
    <property type="match status" value="1"/>
</dbReference>
<reference evidence="2 3" key="1">
    <citation type="submission" date="2019-08" db="EMBL/GenBank/DDBJ databases">
        <authorList>
            <person name="Liang Q."/>
        </authorList>
    </citation>
    <scope>NUCLEOTIDE SEQUENCE [LARGE SCALE GENOMIC DNA]</scope>
    <source>
        <strain evidence="2 3">V1718</strain>
    </source>
</reference>
<feature type="region of interest" description="Disordered" evidence="1">
    <location>
        <begin position="34"/>
        <end position="82"/>
    </location>
</feature>